<proteinExistence type="predicted"/>
<evidence type="ECO:0000256" key="1">
    <source>
        <dbReference type="SAM" id="MobiDB-lite"/>
    </source>
</evidence>
<gene>
    <name evidence="2" type="ORF">PVAP13_9NG694014</name>
</gene>
<accession>A0A8T0MYL0</accession>
<evidence type="ECO:0000313" key="2">
    <source>
        <dbReference type="EMBL" id="KAG2541663.1"/>
    </source>
</evidence>
<name>A0A8T0MYL0_PANVG</name>
<feature type="compositionally biased region" description="Low complexity" evidence="1">
    <location>
        <begin position="57"/>
        <end position="67"/>
    </location>
</feature>
<dbReference type="AlphaFoldDB" id="A0A8T0MYL0"/>
<reference evidence="2" key="1">
    <citation type="submission" date="2020-05" db="EMBL/GenBank/DDBJ databases">
        <title>WGS assembly of Panicum virgatum.</title>
        <authorList>
            <person name="Lovell J.T."/>
            <person name="Jenkins J."/>
            <person name="Shu S."/>
            <person name="Juenger T.E."/>
            <person name="Schmutz J."/>
        </authorList>
    </citation>
    <scope>NUCLEOTIDE SEQUENCE</scope>
    <source>
        <strain evidence="2">AP13</strain>
    </source>
</reference>
<evidence type="ECO:0000313" key="3">
    <source>
        <dbReference type="Proteomes" id="UP000823388"/>
    </source>
</evidence>
<sequence length="102" mass="11174">MAEHLSRMHGAYAACLPESGSHLLSLSHLPFSGSLRSPDDWIWKGRGRRRGHAPAHGQKAAAGLQAPLPLPGRPGRKYRIRRPRRGAATHPCASDQISEARR</sequence>
<protein>
    <submittedName>
        <fullName evidence="2">Uncharacterized protein</fullName>
    </submittedName>
</protein>
<keyword evidence="3" id="KW-1185">Reference proteome</keyword>
<feature type="compositionally biased region" description="Basic residues" evidence="1">
    <location>
        <begin position="74"/>
        <end position="87"/>
    </location>
</feature>
<organism evidence="2 3">
    <name type="scientific">Panicum virgatum</name>
    <name type="common">Blackwell switchgrass</name>
    <dbReference type="NCBI Taxonomy" id="38727"/>
    <lineage>
        <taxon>Eukaryota</taxon>
        <taxon>Viridiplantae</taxon>
        <taxon>Streptophyta</taxon>
        <taxon>Embryophyta</taxon>
        <taxon>Tracheophyta</taxon>
        <taxon>Spermatophyta</taxon>
        <taxon>Magnoliopsida</taxon>
        <taxon>Liliopsida</taxon>
        <taxon>Poales</taxon>
        <taxon>Poaceae</taxon>
        <taxon>PACMAD clade</taxon>
        <taxon>Panicoideae</taxon>
        <taxon>Panicodae</taxon>
        <taxon>Paniceae</taxon>
        <taxon>Panicinae</taxon>
        <taxon>Panicum</taxon>
        <taxon>Panicum sect. Hiantes</taxon>
    </lineage>
</organism>
<comment type="caution">
    <text evidence="2">The sequence shown here is derived from an EMBL/GenBank/DDBJ whole genome shotgun (WGS) entry which is preliminary data.</text>
</comment>
<feature type="region of interest" description="Disordered" evidence="1">
    <location>
        <begin position="29"/>
        <end position="102"/>
    </location>
</feature>
<dbReference type="EMBL" id="CM029054">
    <property type="protein sequence ID" value="KAG2541663.1"/>
    <property type="molecule type" value="Genomic_DNA"/>
</dbReference>
<dbReference type="Proteomes" id="UP000823388">
    <property type="component" value="Chromosome 9N"/>
</dbReference>